<keyword evidence="2" id="KW-1185">Reference proteome</keyword>
<gene>
    <name evidence="1" type="ORF">FXV77_05345</name>
</gene>
<dbReference type="InterPro" id="IPR026444">
    <property type="entry name" value="Secre_tail"/>
</dbReference>
<sequence>MKKIMFICFGILSTLTAKGQQNLSYSYDAAGNRTNRTIIVGTQNSSQDTQQKVSRVYVDSLAGKELSVHVDNQDTLLNLSIKGHDPSSGEEYSLLDREGKTLIMGQLSNQATPIKLKELASGTYTLHIFVNRQSSTWKLVKL</sequence>
<dbReference type="NCBIfam" id="TIGR04183">
    <property type="entry name" value="Por_Secre_tail"/>
    <property type="match status" value="1"/>
</dbReference>
<evidence type="ECO:0000313" key="2">
    <source>
        <dbReference type="Proteomes" id="UP000322362"/>
    </source>
</evidence>
<proteinExistence type="predicted"/>
<dbReference type="Proteomes" id="UP000322362">
    <property type="component" value="Unassembled WGS sequence"/>
</dbReference>
<name>A0A5D4HF16_9SPHI</name>
<evidence type="ECO:0000313" key="1">
    <source>
        <dbReference type="EMBL" id="TYR37430.1"/>
    </source>
</evidence>
<dbReference type="AlphaFoldDB" id="A0A5D4HF16"/>
<dbReference type="RefSeq" id="WP_148918171.1">
    <property type="nucleotide sequence ID" value="NZ_VTAV01000002.1"/>
</dbReference>
<accession>A0A5D4HF16</accession>
<protein>
    <submittedName>
        <fullName evidence="1">T9SS type A sorting domain-containing protein</fullName>
    </submittedName>
</protein>
<dbReference type="EMBL" id="VTAV01000002">
    <property type="protein sequence ID" value="TYR37430.1"/>
    <property type="molecule type" value="Genomic_DNA"/>
</dbReference>
<organism evidence="1 2">
    <name type="scientific">Sphingobacterium phlebotomi</name>
    <dbReference type="NCBI Taxonomy" id="2605433"/>
    <lineage>
        <taxon>Bacteria</taxon>
        <taxon>Pseudomonadati</taxon>
        <taxon>Bacteroidota</taxon>
        <taxon>Sphingobacteriia</taxon>
        <taxon>Sphingobacteriales</taxon>
        <taxon>Sphingobacteriaceae</taxon>
        <taxon>Sphingobacterium</taxon>
    </lineage>
</organism>
<reference evidence="1 2" key="1">
    <citation type="submission" date="2019-08" db="EMBL/GenBank/DDBJ databases">
        <title>Phlebobacter frassis gen. nov. sp. nov., a new member of family Sphingobacteriaceae isolated from sand fly rearing media.</title>
        <authorList>
            <person name="Kakumanu M.L."/>
            <person name="Marayati B.F."/>
            <person name="Wada-Katsumata A."/>
            <person name="Wasserberg G."/>
            <person name="Schal C."/>
            <person name="Apperson C.S."/>
            <person name="Ponnusamy L."/>
        </authorList>
    </citation>
    <scope>NUCLEOTIDE SEQUENCE [LARGE SCALE GENOMIC DNA]</scope>
    <source>
        <strain evidence="1 2">SSI9</strain>
    </source>
</reference>
<comment type="caution">
    <text evidence="1">The sequence shown here is derived from an EMBL/GenBank/DDBJ whole genome shotgun (WGS) entry which is preliminary data.</text>
</comment>